<sequence length="103" mass="11045">MENNKKEFIGVSDVMGMASAVNGKANEFVNGDAISIEDSYSPESYKLAFETLAKHVVGYATAHDNGSLLLSLIMEATELDDETDEGLDAFVLIEQALTKGGIQ</sequence>
<protein>
    <submittedName>
        <fullName evidence="1">Uncharacterized protein</fullName>
    </submittedName>
</protein>
<dbReference type="Proteomes" id="UP000030832">
    <property type="component" value="Unassembled WGS sequence"/>
</dbReference>
<evidence type="ECO:0000313" key="1">
    <source>
        <dbReference type="EMBL" id="KHF40727.1"/>
    </source>
</evidence>
<evidence type="ECO:0000313" key="2">
    <source>
        <dbReference type="Proteomes" id="UP000030832"/>
    </source>
</evidence>
<name>A0A0B0IIM0_9BACI</name>
<comment type="caution">
    <text evidence="1">The sequence shown here is derived from an EMBL/GenBank/DDBJ whole genome shotgun (WGS) entry which is preliminary data.</text>
</comment>
<proteinExistence type="predicted"/>
<dbReference type="OrthoDB" id="9927732at2"/>
<organism evidence="1 2">
    <name type="scientific">Halalkalibacter okhensis</name>
    <dbReference type="NCBI Taxonomy" id="333138"/>
    <lineage>
        <taxon>Bacteria</taxon>
        <taxon>Bacillati</taxon>
        <taxon>Bacillota</taxon>
        <taxon>Bacilli</taxon>
        <taxon>Bacillales</taxon>
        <taxon>Bacillaceae</taxon>
        <taxon>Halalkalibacter</taxon>
    </lineage>
</organism>
<dbReference type="EMBL" id="JRJU01000007">
    <property type="protein sequence ID" value="KHF40727.1"/>
    <property type="molecule type" value="Genomic_DNA"/>
</dbReference>
<accession>A0A0B0IIM0</accession>
<dbReference type="STRING" id="333138.LQ50_08040"/>
<gene>
    <name evidence="1" type="ORF">LQ50_08040</name>
</gene>
<reference evidence="1 2" key="1">
    <citation type="submission" date="2014-09" db="EMBL/GenBank/DDBJ databases">
        <title>Genome sequencing and annotation of Bacillus Okhensis strain Kh10-101T.</title>
        <authorList>
            <person name="Prakash J.S."/>
        </authorList>
    </citation>
    <scope>NUCLEOTIDE SEQUENCE [LARGE SCALE GENOMIC DNA]</scope>
    <source>
        <strain evidence="2">Kh10-101T</strain>
    </source>
</reference>
<dbReference type="AlphaFoldDB" id="A0A0B0IIM0"/>
<dbReference type="RefSeq" id="WP_034627742.1">
    <property type="nucleotide sequence ID" value="NZ_JRJU01000007.1"/>
</dbReference>
<keyword evidence="2" id="KW-1185">Reference proteome</keyword>